<proteinExistence type="predicted"/>
<organism evidence="6 7">
    <name type="scientific">Halopseudomonas litoralis</name>
    <dbReference type="NCBI Taxonomy" id="797277"/>
    <lineage>
        <taxon>Bacteria</taxon>
        <taxon>Pseudomonadati</taxon>
        <taxon>Pseudomonadota</taxon>
        <taxon>Gammaproteobacteria</taxon>
        <taxon>Pseudomonadales</taxon>
        <taxon>Pseudomonadaceae</taxon>
        <taxon>Halopseudomonas</taxon>
    </lineage>
</organism>
<evidence type="ECO:0000256" key="2">
    <source>
        <dbReference type="ARBA" id="ARBA00022771"/>
    </source>
</evidence>
<dbReference type="NCBIfam" id="TIGR02419">
    <property type="entry name" value="C4_traR_proteo"/>
    <property type="match status" value="1"/>
</dbReference>
<dbReference type="Pfam" id="PF01258">
    <property type="entry name" value="zf-dskA_traR"/>
    <property type="match status" value="1"/>
</dbReference>
<evidence type="ECO:0000259" key="5">
    <source>
        <dbReference type="Pfam" id="PF01258"/>
    </source>
</evidence>
<dbReference type="GO" id="GO:0008270">
    <property type="term" value="F:zinc ion binding"/>
    <property type="evidence" value="ECO:0007669"/>
    <property type="project" value="UniProtKB-KW"/>
</dbReference>
<dbReference type="OrthoDB" id="962301at2"/>
<dbReference type="GO" id="GO:1900378">
    <property type="term" value="P:positive regulation of secondary metabolite biosynthetic process"/>
    <property type="evidence" value="ECO:0007669"/>
    <property type="project" value="TreeGrafter"/>
</dbReference>
<feature type="domain" description="Zinc finger DksA/TraR C4-type" evidence="5">
    <location>
        <begin position="32"/>
        <end position="65"/>
    </location>
</feature>
<dbReference type="SUPFAM" id="SSF57716">
    <property type="entry name" value="Glucocorticoid receptor-like (DNA-binding domain)"/>
    <property type="match status" value="1"/>
</dbReference>
<dbReference type="STRING" id="797277.SAMN05216198_1016"/>
<sequence length="66" mass="7561">MDERAFEMAQEREEAERAAAIERRVRYAGVSREHCAECDDPIPAKRRNAIPGVQCCIECQALKERP</sequence>
<keyword evidence="2" id="KW-0863">Zinc-finger</keyword>
<protein>
    <submittedName>
        <fullName evidence="6">Transcriptional regulator, TraR/DksA family</fullName>
    </submittedName>
</protein>
<dbReference type="RefSeq" id="WP_090272324.1">
    <property type="nucleotide sequence ID" value="NZ_LT629748.1"/>
</dbReference>
<dbReference type="AlphaFoldDB" id="A0A1H1NUQ0"/>
<gene>
    <name evidence="6" type="ORF">SAMN05216198_1016</name>
</gene>
<feature type="zinc finger region" description="dksA C4-type" evidence="4">
    <location>
        <begin position="35"/>
        <end position="59"/>
    </location>
</feature>
<dbReference type="InterPro" id="IPR000962">
    <property type="entry name" value="Znf_DskA_TraR"/>
</dbReference>
<reference evidence="7" key="1">
    <citation type="submission" date="2016-10" db="EMBL/GenBank/DDBJ databases">
        <authorList>
            <person name="Varghese N."/>
            <person name="Submissions S."/>
        </authorList>
    </citation>
    <scope>NUCLEOTIDE SEQUENCE [LARGE SCALE GENOMIC DNA]</scope>
    <source>
        <strain evidence="7">2SM5</strain>
    </source>
</reference>
<name>A0A1H1NUQ0_9GAMM</name>
<evidence type="ECO:0000256" key="4">
    <source>
        <dbReference type="PROSITE-ProRule" id="PRU00510"/>
    </source>
</evidence>
<accession>A0A1H1NUQ0</accession>
<keyword evidence="7" id="KW-1185">Reference proteome</keyword>
<dbReference type="PROSITE" id="PS51128">
    <property type="entry name" value="ZF_DKSA_2"/>
    <property type="match status" value="1"/>
</dbReference>
<keyword evidence="1" id="KW-0479">Metal-binding</keyword>
<dbReference type="PANTHER" id="PTHR38777">
    <property type="entry name" value="FELS-2 PROPHAGE PROTEIN"/>
    <property type="match status" value="1"/>
</dbReference>
<evidence type="ECO:0000313" key="7">
    <source>
        <dbReference type="Proteomes" id="UP000243426"/>
    </source>
</evidence>
<dbReference type="EMBL" id="LT629748">
    <property type="protein sequence ID" value="SDS02696.1"/>
    <property type="molecule type" value="Genomic_DNA"/>
</dbReference>
<evidence type="ECO:0000313" key="6">
    <source>
        <dbReference type="EMBL" id="SDS02696.1"/>
    </source>
</evidence>
<dbReference type="PANTHER" id="PTHR38777:SF1">
    <property type="entry name" value="DNAK SUPPRESSOR PROTEIN"/>
    <property type="match status" value="1"/>
</dbReference>
<dbReference type="Proteomes" id="UP000243426">
    <property type="component" value="Chromosome I"/>
</dbReference>
<evidence type="ECO:0000256" key="3">
    <source>
        <dbReference type="ARBA" id="ARBA00022833"/>
    </source>
</evidence>
<dbReference type="InterPro" id="IPR012783">
    <property type="entry name" value="Znf_C4_TraR"/>
</dbReference>
<keyword evidence="3" id="KW-0862">Zinc</keyword>
<evidence type="ECO:0000256" key="1">
    <source>
        <dbReference type="ARBA" id="ARBA00022723"/>
    </source>
</evidence>
<dbReference type="Gene3D" id="1.20.120.910">
    <property type="entry name" value="DksA, coiled-coil domain"/>
    <property type="match status" value="1"/>
</dbReference>